<feature type="domain" description="F-box" evidence="2">
    <location>
        <begin position="16"/>
        <end position="62"/>
    </location>
</feature>
<keyword evidence="4" id="KW-1185">Reference proteome</keyword>
<dbReference type="EMBL" id="KI517384">
    <property type="protein sequence ID" value="ESQ53240.1"/>
    <property type="molecule type" value="Genomic_DNA"/>
</dbReference>
<evidence type="ECO:0000313" key="3">
    <source>
        <dbReference type="EMBL" id="ESQ53240.1"/>
    </source>
</evidence>
<dbReference type="Gramene" id="ESQ53240">
    <property type="protein sequence ID" value="ESQ53240"/>
    <property type="gene ID" value="EUTSA_v10025580mg"/>
</dbReference>
<dbReference type="InterPro" id="IPR036047">
    <property type="entry name" value="F-box-like_dom_sf"/>
</dbReference>
<feature type="region of interest" description="Disordered" evidence="1">
    <location>
        <begin position="1"/>
        <end position="21"/>
    </location>
</feature>
<accession>V4LRL6</accession>
<name>V4LRL6_EUTSA</name>
<dbReference type="PROSITE" id="PS50181">
    <property type="entry name" value="FBOX"/>
    <property type="match status" value="1"/>
</dbReference>
<dbReference type="CDD" id="cd22152">
    <property type="entry name" value="F-box_AtAFR-like"/>
    <property type="match status" value="1"/>
</dbReference>
<dbReference type="InterPro" id="IPR015915">
    <property type="entry name" value="Kelch-typ_b-propeller"/>
</dbReference>
<dbReference type="InterPro" id="IPR050354">
    <property type="entry name" value="F-box/kelch-repeat_ARATH"/>
</dbReference>
<dbReference type="Proteomes" id="UP000030689">
    <property type="component" value="Unassembled WGS sequence"/>
</dbReference>
<evidence type="ECO:0000259" key="2">
    <source>
        <dbReference type="PROSITE" id="PS50181"/>
    </source>
</evidence>
<dbReference type="SUPFAM" id="SSF81383">
    <property type="entry name" value="F-box domain"/>
    <property type="match status" value="1"/>
</dbReference>
<sequence length="353" mass="40289">MSNSAAKEPPTKEETSPSLSSLPDAVAHSFLARVPRSDHKAISLVSKKYRSLVLSPELYKTRSLMGRREECLYVCLSSRPYSTPLWFILRRENVKTTEPAAELIPISSFPSQPQKFSSFVSLDCGIYVMGGFINDDRTSDVWFLDCRSNKWRQVSSMGVARAAAAAGVVSGKIYVFGGCEDTTSSKWAEVFDPKSQTWDTLVPMDDRNEGDNSIRETLVMEDKVYAVDIWNGCFYYWPSQGQWGRRKPETQSFYCDSFGNMFWRESEELEWKKVKGLESLRKFFPRSSVRTCALEKRVRKLSNFGNNIVVFWVGPWCDVWCAEISLERSQEEGEIWGTIEWSEAVTILDHVAV</sequence>
<dbReference type="InterPro" id="IPR057499">
    <property type="entry name" value="Kelch_FKB95"/>
</dbReference>
<dbReference type="Pfam" id="PF00646">
    <property type="entry name" value="F-box"/>
    <property type="match status" value="1"/>
</dbReference>
<evidence type="ECO:0000313" key="4">
    <source>
        <dbReference type="Proteomes" id="UP000030689"/>
    </source>
</evidence>
<dbReference type="PANTHER" id="PTHR24414:SF178">
    <property type="entry name" value="F-BOX DOMAIN-CONTAINING PROTEIN"/>
    <property type="match status" value="1"/>
</dbReference>
<evidence type="ECO:0000256" key="1">
    <source>
        <dbReference type="SAM" id="MobiDB-lite"/>
    </source>
</evidence>
<dbReference type="OrthoDB" id="45365at2759"/>
<dbReference type="PANTHER" id="PTHR24414">
    <property type="entry name" value="F-BOX/KELCH-REPEAT PROTEIN SKIP4"/>
    <property type="match status" value="1"/>
</dbReference>
<dbReference type="OMA" id="CRTNTWR"/>
<dbReference type="SMART" id="SM00612">
    <property type="entry name" value="Kelch"/>
    <property type="match status" value="2"/>
</dbReference>
<dbReference type="InterPro" id="IPR001810">
    <property type="entry name" value="F-box_dom"/>
</dbReference>
<dbReference type="Pfam" id="PF25210">
    <property type="entry name" value="Kelch_FKB95"/>
    <property type="match status" value="1"/>
</dbReference>
<proteinExistence type="predicted"/>
<dbReference type="KEGG" id="eus:EUTSA_v10025580mg"/>
<organism evidence="3 4">
    <name type="scientific">Eutrema salsugineum</name>
    <name type="common">Saltwater cress</name>
    <name type="synonym">Sisymbrium salsugineum</name>
    <dbReference type="NCBI Taxonomy" id="72664"/>
    <lineage>
        <taxon>Eukaryota</taxon>
        <taxon>Viridiplantae</taxon>
        <taxon>Streptophyta</taxon>
        <taxon>Embryophyta</taxon>
        <taxon>Tracheophyta</taxon>
        <taxon>Spermatophyta</taxon>
        <taxon>Magnoliopsida</taxon>
        <taxon>eudicotyledons</taxon>
        <taxon>Gunneridae</taxon>
        <taxon>Pentapetalae</taxon>
        <taxon>rosids</taxon>
        <taxon>malvids</taxon>
        <taxon>Brassicales</taxon>
        <taxon>Brassicaceae</taxon>
        <taxon>Eutremeae</taxon>
        <taxon>Eutrema</taxon>
    </lineage>
</organism>
<protein>
    <recommendedName>
        <fullName evidence="2">F-box domain-containing protein</fullName>
    </recommendedName>
</protein>
<reference evidence="3 4" key="1">
    <citation type="journal article" date="2013" name="Front. Plant Sci.">
        <title>The Reference Genome of the Halophytic Plant Eutrema salsugineum.</title>
        <authorList>
            <person name="Yang R."/>
            <person name="Jarvis D.E."/>
            <person name="Chen H."/>
            <person name="Beilstein M.A."/>
            <person name="Grimwood J."/>
            <person name="Jenkins J."/>
            <person name="Shu S."/>
            <person name="Prochnik S."/>
            <person name="Xin M."/>
            <person name="Ma C."/>
            <person name="Schmutz J."/>
            <person name="Wing R.A."/>
            <person name="Mitchell-Olds T."/>
            <person name="Schumaker K.S."/>
            <person name="Wang X."/>
        </authorList>
    </citation>
    <scope>NUCLEOTIDE SEQUENCE [LARGE SCALE GENOMIC DNA]</scope>
</reference>
<dbReference type="Gene3D" id="2.120.10.80">
    <property type="entry name" value="Kelch-type beta propeller"/>
    <property type="match status" value="1"/>
</dbReference>
<dbReference type="AlphaFoldDB" id="V4LRL6"/>
<dbReference type="eggNOG" id="KOG1072">
    <property type="taxonomic scope" value="Eukaryota"/>
</dbReference>
<gene>
    <name evidence="3" type="ORF">EUTSA_v10025580mg</name>
</gene>
<dbReference type="SUPFAM" id="SSF117281">
    <property type="entry name" value="Kelch motif"/>
    <property type="match status" value="1"/>
</dbReference>
<dbReference type="InterPro" id="IPR006652">
    <property type="entry name" value="Kelch_1"/>
</dbReference>